<accession>A0ABR1E0U0</accession>
<protein>
    <submittedName>
        <fullName evidence="2">Uncharacterized protein</fullName>
    </submittedName>
</protein>
<dbReference type="EMBL" id="JAVFWL010000005">
    <property type="protein sequence ID" value="KAK6756289.1"/>
    <property type="molecule type" value="Genomic_DNA"/>
</dbReference>
<sequence length="68" mass="7461">MFRQLVDDEWAHKFSFVSRNDAIVADKFAWSNKFGGKLPRYEARAKQTEPLNRTAAGAEAGDGGGGES</sequence>
<reference evidence="2 3" key="1">
    <citation type="submission" date="2023-08" db="EMBL/GenBank/DDBJ databases">
        <title>A Necator americanus chromosomal reference genome.</title>
        <authorList>
            <person name="Ilik V."/>
            <person name="Petrzelkova K.J."/>
            <person name="Pardy F."/>
            <person name="Fuh T."/>
            <person name="Niatou-Singa F.S."/>
            <person name="Gouil Q."/>
            <person name="Baker L."/>
            <person name="Ritchie M.E."/>
            <person name="Jex A.R."/>
            <person name="Gazzola D."/>
            <person name="Li H."/>
            <person name="Toshio Fujiwara R."/>
            <person name="Zhan B."/>
            <person name="Aroian R.V."/>
            <person name="Pafco B."/>
            <person name="Schwarz E.M."/>
        </authorList>
    </citation>
    <scope>NUCLEOTIDE SEQUENCE [LARGE SCALE GENOMIC DNA]</scope>
    <source>
        <strain evidence="2 3">Aroian</strain>
        <tissue evidence="2">Whole animal</tissue>
    </source>
</reference>
<keyword evidence="3" id="KW-1185">Reference proteome</keyword>
<name>A0ABR1E0U0_NECAM</name>
<gene>
    <name evidence="2" type="primary">Necator_chrV.g19390</name>
    <name evidence="2" type="ORF">RB195_014598</name>
</gene>
<dbReference type="Proteomes" id="UP001303046">
    <property type="component" value="Unassembled WGS sequence"/>
</dbReference>
<evidence type="ECO:0000256" key="1">
    <source>
        <dbReference type="SAM" id="MobiDB-lite"/>
    </source>
</evidence>
<feature type="region of interest" description="Disordered" evidence="1">
    <location>
        <begin position="45"/>
        <end position="68"/>
    </location>
</feature>
<evidence type="ECO:0000313" key="2">
    <source>
        <dbReference type="EMBL" id="KAK6756289.1"/>
    </source>
</evidence>
<evidence type="ECO:0000313" key="3">
    <source>
        <dbReference type="Proteomes" id="UP001303046"/>
    </source>
</evidence>
<proteinExistence type="predicted"/>
<comment type="caution">
    <text evidence="2">The sequence shown here is derived from an EMBL/GenBank/DDBJ whole genome shotgun (WGS) entry which is preliminary data.</text>
</comment>
<organism evidence="2 3">
    <name type="scientific">Necator americanus</name>
    <name type="common">Human hookworm</name>
    <dbReference type="NCBI Taxonomy" id="51031"/>
    <lineage>
        <taxon>Eukaryota</taxon>
        <taxon>Metazoa</taxon>
        <taxon>Ecdysozoa</taxon>
        <taxon>Nematoda</taxon>
        <taxon>Chromadorea</taxon>
        <taxon>Rhabditida</taxon>
        <taxon>Rhabditina</taxon>
        <taxon>Rhabditomorpha</taxon>
        <taxon>Strongyloidea</taxon>
        <taxon>Ancylostomatidae</taxon>
        <taxon>Bunostominae</taxon>
        <taxon>Necator</taxon>
    </lineage>
</organism>